<feature type="transmembrane region" description="Helical" evidence="2">
    <location>
        <begin position="6"/>
        <end position="29"/>
    </location>
</feature>
<keyword evidence="2" id="KW-0472">Membrane</keyword>
<evidence type="ECO:0000313" key="3">
    <source>
        <dbReference type="EMBL" id="WCT74766.1"/>
    </source>
</evidence>
<accession>A0ABY7TP52</accession>
<keyword evidence="2" id="KW-0812">Transmembrane</keyword>
<gene>
    <name evidence="3" type="ORF">PQ455_05950</name>
</gene>
<dbReference type="EMBL" id="CP117411">
    <property type="protein sequence ID" value="WCT74766.1"/>
    <property type="molecule type" value="Genomic_DNA"/>
</dbReference>
<keyword evidence="4" id="KW-1185">Reference proteome</keyword>
<reference evidence="3 4" key="1">
    <citation type="submission" date="2023-02" db="EMBL/GenBank/DDBJ databases">
        <title>Genome sequence of Sphingomonas naphthae.</title>
        <authorList>
            <person name="Kim S."/>
            <person name="Heo J."/>
            <person name="Kwon S.-W."/>
        </authorList>
    </citation>
    <scope>NUCLEOTIDE SEQUENCE [LARGE SCALE GENOMIC DNA]</scope>
    <source>
        <strain evidence="3 4">KACC 18716</strain>
    </source>
</reference>
<dbReference type="Proteomes" id="UP001220395">
    <property type="component" value="Chromosome"/>
</dbReference>
<keyword evidence="2" id="KW-1133">Transmembrane helix</keyword>
<dbReference type="RefSeq" id="WP_273690095.1">
    <property type="nucleotide sequence ID" value="NZ_CP117411.1"/>
</dbReference>
<name>A0ABY7TP52_9SPHN</name>
<evidence type="ECO:0000313" key="4">
    <source>
        <dbReference type="Proteomes" id="UP001220395"/>
    </source>
</evidence>
<protein>
    <submittedName>
        <fullName evidence="3">Uncharacterized protein</fullName>
    </submittedName>
</protein>
<feature type="region of interest" description="Disordered" evidence="1">
    <location>
        <begin position="57"/>
        <end position="80"/>
    </location>
</feature>
<proteinExistence type="predicted"/>
<organism evidence="3 4">
    <name type="scientific">Sphingomonas naphthae</name>
    <dbReference type="NCBI Taxonomy" id="1813468"/>
    <lineage>
        <taxon>Bacteria</taxon>
        <taxon>Pseudomonadati</taxon>
        <taxon>Pseudomonadota</taxon>
        <taxon>Alphaproteobacteria</taxon>
        <taxon>Sphingomonadales</taxon>
        <taxon>Sphingomonadaceae</taxon>
        <taxon>Sphingomonas</taxon>
    </lineage>
</organism>
<sequence length="80" mass="8473">MNAESWFLVLINIVEVLLLVRVAMMIRSLNSLHDHTMKMVGRAVADLTAAAQRLEAAGGKTPSDAIAGDPLTNRGVASTA</sequence>
<evidence type="ECO:0000256" key="2">
    <source>
        <dbReference type="SAM" id="Phobius"/>
    </source>
</evidence>
<evidence type="ECO:0000256" key="1">
    <source>
        <dbReference type="SAM" id="MobiDB-lite"/>
    </source>
</evidence>